<dbReference type="OrthoDB" id="8539206at2"/>
<evidence type="ECO:0000256" key="1">
    <source>
        <dbReference type="SAM" id="MobiDB-lite"/>
    </source>
</evidence>
<accession>A0A1G6KP78</accession>
<evidence type="ECO:0000313" key="2">
    <source>
        <dbReference type="EMBL" id="SDC32697.1"/>
    </source>
</evidence>
<keyword evidence="3" id="KW-1185">Reference proteome</keyword>
<proteinExistence type="predicted"/>
<dbReference type="AlphaFoldDB" id="A0A1G6KP78"/>
<dbReference type="EMBL" id="FMZO01000002">
    <property type="protein sequence ID" value="SDC32697.1"/>
    <property type="molecule type" value="Genomic_DNA"/>
</dbReference>
<evidence type="ECO:0000313" key="3">
    <source>
        <dbReference type="Proteomes" id="UP000198757"/>
    </source>
</evidence>
<reference evidence="3" key="1">
    <citation type="submission" date="2016-10" db="EMBL/GenBank/DDBJ databases">
        <authorList>
            <person name="Varghese N."/>
            <person name="Submissions S."/>
        </authorList>
    </citation>
    <scope>NUCLEOTIDE SEQUENCE [LARGE SCALE GENOMIC DNA]</scope>
    <source>
        <strain evidence="3">DSM 25811 / CCM 8410 / LMG 26954 / E90</strain>
    </source>
</reference>
<feature type="compositionally biased region" description="Basic residues" evidence="1">
    <location>
        <begin position="1"/>
        <end position="11"/>
    </location>
</feature>
<organism evidence="2 3">
    <name type="scientific">Niabella drilacis (strain DSM 25811 / CCM 8410 / CCUG 62505 / LMG 26954 / E90)</name>
    <dbReference type="NCBI Taxonomy" id="1285928"/>
    <lineage>
        <taxon>Bacteria</taxon>
        <taxon>Pseudomonadati</taxon>
        <taxon>Bacteroidota</taxon>
        <taxon>Chitinophagia</taxon>
        <taxon>Chitinophagales</taxon>
        <taxon>Chitinophagaceae</taxon>
        <taxon>Niabella</taxon>
    </lineage>
</organism>
<sequence length="77" mass="8455">MKKSARLKAPGKHHDPAAGEYPELLFAPPEAKQITGQLKKAGTIKKSQSQTWQVVPTFSAGLSYAALLLGDTYRWML</sequence>
<protein>
    <submittedName>
        <fullName evidence="2">Uncharacterized protein</fullName>
    </submittedName>
</protein>
<gene>
    <name evidence="2" type="ORF">SAMN04487894_10247</name>
</gene>
<dbReference type="Proteomes" id="UP000198757">
    <property type="component" value="Unassembled WGS sequence"/>
</dbReference>
<dbReference type="RefSeq" id="WP_090388685.1">
    <property type="nucleotide sequence ID" value="NZ_FMZO01000002.1"/>
</dbReference>
<name>A0A1G6KP78_NIADE</name>
<feature type="region of interest" description="Disordered" evidence="1">
    <location>
        <begin position="1"/>
        <end position="20"/>
    </location>
</feature>
<dbReference type="STRING" id="1285928.SAMN04487894_10247"/>